<evidence type="ECO:0008006" key="8">
    <source>
        <dbReference type="Google" id="ProtNLM"/>
    </source>
</evidence>
<dbReference type="InterPro" id="IPR022655">
    <property type="entry name" value="DUF1553"/>
</dbReference>
<feature type="region of interest" description="Disordered" evidence="1">
    <location>
        <begin position="188"/>
        <end position="208"/>
    </location>
</feature>
<dbReference type="GeneID" id="90607110"/>
<dbReference type="OrthoDB" id="127107at2"/>
<dbReference type="EMBL" id="NIZW01000001">
    <property type="protein sequence ID" value="PHQ37204.1"/>
    <property type="molecule type" value="Genomic_DNA"/>
</dbReference>
<dbReference type="InterPro" id="IPR011444">
    <property type="entry name" value="DUF1549"/>
</dbReference>
<dbReference type="InterPro" id="IPR011429">
    <property type="entry name" value="Cyt_c_Planctomycete-type"/>
</dbReference>
<feature type="domain" description="DUF1549" evidence="3">
    <location>
        <begin position="210"/>
        <end position="423"/>
    </location>
</feature>
<dbReference type="Pfam" id="PF07635">
    <property type="entry name" value="PSCyt1"/>
    <property type="match status" value="1"/>
</dbReference>
<keyword evidence="7" id="KW-1185">Reference proteome</keyword>
<dbReference type="PANTHER" id="PTHR35889:SF3">
    <property type="entry name" value="F-BOX DOMAIN-CONTAINING PROTEIN"/>
    <property type="match status" value="1"/>
</dbReference>
<evidence type="ECO:0000313" key="7">
    <source>
        <dbReference type="Proteomes" id="UP000225740"/>
    </source>
</evidence>
<dbReference type="AlphaFoldDB" id="A0A2G1WDS2"/>
<proteinExistence type="predicted"/>
<feature type="transmembrane region" description="Helical" evidence="2">
    <location>
        <begin position="43"/>
        <end position="62"/>
    </location>
</feature>
<accession>A0A2G1WDS2</accession>
<sequence length="1041" mass="115762">MPKLSTSFPSLVGGNAPVRPVPSAQALASVLHRRRNPAYAAQLILLAILGCLCLISLGAGAAHGAEPATGNDHAVDEQSPVDFNSQIRPILVANCTSCHGGVKQAGDVSFIYPDQVLPPDGWIVEPGDPDASILIERITTDDADIRMPPPDEHPDPLSPKDIELLRRWIAEGAPWQNMWALTPLTPAQSDAVSKPADSKDRDGNKWGTQPLDQIVLANLQAKDRTPSEQAPAEQWLRRASLDLIGLPPSEEKLTEFLGKVDSAKSPSETEAVYAEQVDAMLAKSHFGERWASVWMDLARYADSMGFEKDPHRDMWPYRDWLIQAFNADMPYDEFTIKQLAGDLLEDANAEDWIATAFHRNTQTNTEGGTDDEEFRIAALIDRVNTTWTVWQASTFGCVQCHSHPYDPIEHNEYYASLAMFNDTMDVDLQDEYPTIRVPSDPSQMEQAIGVQRRAEELRHQRNAVGWNVAHTANWQSLTPATFKTTDGKLKQVENQILADGGTFPPGTKYTVELDLEDLQTQLGEQPLSAMKLDILPLSDDPAQWPEQGSVLSELTTEWIDAEGNATPVEWAGVIADAITGSSQPDEVLRGNASGAGEYPKLTGPRQTVFVMRDPSSWESLNEKSIKTLRLTMRQSHSTTGNLATPIRRLEWFATTDEEANQLLESDQWKQLTDSLAQARKEASQVKGPKLPIVFNRPAEAARDTRVFVRGNWMERGEQVDPAIPVAFTEGTSISPADVKNRLELAQWLVSNDNPLTPRVWANRVWAQLFGIGLVETQEDFGSSGLQPTHPQLLDHLALRLRDEHRWHLKPFLRELVLSSTYRQTHHVSEELQQADPRNQWLARGPRTRLTAEMVRDQALSVSGLLTEQIGGPSVMPPQPDGVWQTVYSGASWKTATGPERYRRALYTYWRRTSPYPSFLTFDSPTRDLCAPRRIATNTPLQALVTLNDPVYAECGKALVEQTAKAETQGTSTPIELQIARMFVLVTQSQPTEWELHELKALYDDLDETSGVPQDDGKLNVDQNALAIVASTILNLDKALTK</sequence>
<feature type="domain" description="Cytochrome C Planctomycete-type" evidence="5">
    <location>
        <begin position="95"/>
        <end position="151"/>
    </location>
</feature>
<dbReference type="Pfam" id="PF07587">
    <property type="entry name" value="PSD1"/>
    <property type="match status" value="1"/>
</dbReference>
<protein>
    <recommendedName>
        <fullName evidence="8">Cytochrome c domain-containing protein</fullName>
    </recommendedName>
</protein>
<evidence type="ECO:0000259" key="4">
    <source>
        <dbReference type="Pfam" id="PF07587"/>
    </source>
</evidence>
<evidence type="ECO:0000313" key="6">
    <source>
        <dbReference type="EMBL" id="PHQ37204.1"/>
    </source>
</evidence>
<dbReference type="PANTHER" id="PTHR35889">
    <property type="entry name" value="CYCLOINULO-OLIGOSACCHARIDE FRUCTANOTRANSFERASE-RELATED"/>
    <property type="match status" value="1"/>
</dbReference>
<name>A0A2G1WDS2_9BACT</name>
<gene>
    <name evidence="6" type="ORF">CEE69_02320</name>
</gene>
<evidence type="ECO:0000259" key="3">
    <source>
        <dbReference type="Pfam" id="PF07583"/>
    </source>
</evidence>
<keyword evidence="2" id="KW-0812">Transmembrane</keyword>
<dbReference type="Proteomes" id="UP000225740">
    <property type="component" value="Unassembled WGS sequence"/>
</dbReference>
<keyword evidence="2" id="KW-1133">Transmembrane helix</keyword>
<keyword evidence="2" id="KW-0472">Membrane</keyword>
<organism evidence="6 7">
    <name type="scientific">Rhodopirellula bahusiensis</name>
    <dbReference type="NCBI Taxonomy" id="2014065"/>
    <lineage>
        <taxon>Bacteria</taxon>
        <taxon>Pseudomonadati</taxon>
        <taxon>Planctomycetota</taxon>
        <taxon>Planctomycetia</taxon>
        <taxon>Pirellulales</taxon>
        <taxon>Pirellulaceae</taxon>
        <taxon>Rhodopirellula</taxon>
    </lineage>
</organism>
<dbReference type="Pfam" id="PF07583">
    <property type="entry name" value="PSCyt2"/>
    <property type="match status" value="1"/>
</dbReference>
<evidence type="ECO:0000259" key="5">
    <source>
        <dbReference type="Pfam" id="PF07635"/>
    </source>
</evidence>
<reference evidence="6 7" key="1">
    <citation type="submission" date="2017-06" db="EMBL/GenBank/DDBJ databases">
        <title>Description of Rhodopirellula bahusiensis sp. nov.</title>
        <authorList>
            <person name="Kizina J."/>
            <person name="Harder J."/>
        </authorList>
    </citation>
    <scope>NUCLEOTIDE SEQUENCE [LARGE SCALE GENOMIC DNA]</scope>
    <source>
        <strain evidence="6 7">SWK21</strain>
    </source>
</reference>
<comment type="caution">
    <text evidence="6">The sequence shown here is derived from an EMBL/GenBank/DDBJ whole genome shotgun (WGS) entry which is preliminary data.</text>
</comment>
<dbReference type="RefSeq" id="WP_099259030.1">
    <property type="nucleotide sequence ID" value="NZ_NIZW01000001.1"/>
</dbReference>
<feature type="domain" description="DUF1553" evidence="4">
    <location>
        <begin position="740"/>
        <end position="1001"/>
    </location>
</feature>
<evidence type="ECO:0000256" key="1">
    <source>
        <dbReference type="SAM" id="MobiDB-lite"/>
    </source>
</evidence>
<evidence type="ECO:0000256" key="2">
    <source>
        <dbReference type="SAM" id="Phobius"/>
    </source>
</evidence>